<reference evidence="2 3" key="1">
    <citation type="submission" date="2013-11" db="EMBL/GenBank/DDBJ databases">
        <title>The Genome Sequence of Phytophthora parasitica P10297.</title>
        <authorList>
            <consortium name="The Broad Institute Genomics Platform"/>
            <person name="Russ C."/>
            <person name="Tyler B."/>
            <person name="Panabieres F."/>
            <person name="Shan W."/>
            <person name="Tripathy S."/>
            <person name="Grunwald N."/>
            <person name="Machado M."/>
            <person name="Johnson C.S."/>
            <person name="Walker B."/>
            <person name="Young S.K."/>
            <person name="Zeng Q."/>
            <person name="Gargeya S."/>
            <person name="Fitzgerald M."/>
            <person name="Haas B."/>
            <person name="Abouelleil A."/>
            <person name="Allen A.W."/>
            <person name="Alvarado L."/>
            <person name="Arachchi H.M."/>
            <person name="Berlin A.M."/>
            <person name="Chapman S.B."/>
            <person name="Gainer-Dewar J."/>
            <person name="Goldberg J."/>
            <person name="Griggs A."/>
            <person name="Gujja S."/>
            <person name="Hansen M."/>
            <person name="Howarth C."/>
            <person name="Imamovic A."/>
            <person name="Ireland A."/>
            <person name="Larimer J."/>
            <person name="McCowan C."/>
            <person name="Murphy C."/>
            <person name="Pearson M."/>
            <person name="Poon T.W."/>
            <person name="Priest M."/>
            <person name="Roberts A."/>
            <person name="Saif S."/>
            <person name="Shea T."/>
            <person name="Sisk P."/>
            <person name="Sykes S."/>
            <person name="Wortman J."/>
            <person name="Nusbaum C."/>
            <person name="Birren B."/>
        </authorList>
    </citation>
    <scope>NUCLEOTIDE SEQUENCE [LARGE SCALE GENOMIC DNA]</scope>
    <source>
        <strain evidence="2 3">P10297</strain>
    </source>
</reference>
<name>W2ZX36_PHYNI</name>
<dbReference type="EMBL" id="ANIY01000711">
    <property type="protein sequence ID" value="ETP51843.1"/>
    <property type="molecule type" value="Genomic_DNA"/>
</dbReference>
<dbReference type="Pfam" id="PF13961">
    <property type="entry name" value="DUF4219"/>
    <property type="match status" value="1"/>
</dbReference>
<dbReference type="OrthoDB" id="125258at2759"/>
<dbReference type="AlphaFoldDB" id="W2ZX36"/>
<comment type="caution">
    <text evidence="2">The sequence shown here is derived from an EMBL/GenBank/DDBJ whole genome shotgun (WGS) entry which is preliminary data.</text>
</comment>
<sequence>MAEEKKKEKKTIPPFDGKDYEVWHERVKLKLQRKKLWKYCEKDVKEPEESKEAEHDTW</sequence>
<dbReference type="Proteomes" id="UP000018948">
    <property type="component" value="Unassembled WGS sequence"/>
</dbReference>
<proteinExistence type="predicted"/>
<feature type="domain" description="DUF4219" evidence="1">
    <location>
        <begin position="15"/>
        <end position="41"/>
    </location>
</feature>
<dbReference type="InterPro" id="IPR025314">
    <property type="entry name" value="DUF4219"/>
</dbReference>
<feature type="non-terminal residue" evidence="2">
    <location>
        <position position="58"/>
    </location>
</feature>
<accession>W2ZX36</accession>
<evidence type="ECO:0000313" key="2">
    <source>
        <dbReference type="EMBL" id="ETP51843.1"/>
    </source>
</evidence>
<gene>
    <name evidence="2" type="ORF">F442_03066</name>
</gene>
<evidence type="ECO:0000259" key="1">
    <source>
        <dbReference type="Pfam" id="PF13961"/>
    </source>
</evidence>
<protein>
    <recommendedName>
        <fullName evidence="1">DUF4219 domain-containing protein</fullName>
    </recommendedName>
</protein>
<organism evidence="2 3">
    <name type="scientific">Phytophthora nicotianae P10297</name>
    <dbReference type="NCBI Taxonomy" id="1317064"/>
    <lineage>
        <taxon>Eukaryota</taxon>
        <taxon>Sar</taxon>
        <taxon>Stramenopiles</taxon>
        <taxon>Oomycota</taxon>
        <taxon>Peronosporomycetes</taxon>
        <taxon>Peronosporales</taxon>
        <taxon>Peronosporaceae</taxon>
        <taxon>Phytophthora</taxon>
    </lineage>
</organism>
<evidence type="ECO:0000313" key="3">
    <source>
        <dbReference type="Proteomes" id="UP000018948"/>
    </source>
</evidence>